<feature type="domain" description="HAMP" evidence="7">
    <location>
        <begin position="538"/>
        <end position="590"/>
    </location>
</feature>
<dbReference type="InterPro" id="IPR003660">
    <property type="entry name" value="HAMP_dom"/>
</dbReference>
<dbReference type="InterPro" id="IPR004090">
    <property type="entry name" value="Chemotax_Me-accpt_rcpt"/>
</dbReference>
<feature type="coiled-coil region" evidence="4">
    <location>
        <begin position="795"/>
        <end position="840"/>
    </location>
</feature>
<feature type="transmembrane region" description="Helical" evidence="5">
    <location>
        <begin position="303"/>
        <end position="325"/>
    </location>
</feature>
<dbReference type="Pfam" id="PF13682">
    <property type="entry name" value="CZB"/>
    <property type="match status" value="1"/>
</dbReference>
<dbReference type="PROSITE" id="PS50885">
    <property type="entry name" value="HAMP"/>
    <property type="match status" value="2"/>
</dbReference>
<dbReference type="SMART" id="SM00283">
    <property type="entry name" value="MA"/>
    <property type="match status" value="1"/>
</dbReference>
<dbReference type="PANTHER" id="PTHR43531">
    <property type="entry name" value="PROTEIN ICFG"/>
    <property type="match status" value="1"/>
</dbReference>
<name>A0ABU0WPX6_9PROT</name>
<dbReference type="Gene3D" id="3.30.450.20">
    <property type="entry name" value="PAS domain"/>
    <property type="match status" value="1"/>
</dbReference>
<evidence type="ECO:0000256" key="2">
    <source>
        <dbReference type="ARBA" id="ARBA00029447"/>
    </source>
</evidence>
<dbReference type="RefSeq" id="WP_306710792.1">
    <property type="nucleotide sequence ID" value="NZ_JAUJFI010000178.1"/>
</dbReference>
<sequence>MAKGVSSFVGAMGISKRLWLAFALLLALLAAQVGAGLLSIRSLNGSVDAVLASSELASFAKELSARLANQRIHGRDYLVSGDPAALNRQRTLRAEFDQAMTAHGAAIQRSTQASAFAELTRLHTEYHTQFEAIRVIRERYDAAIRQRMDPLGTQLNETLERIVQGAEATGDKDAALIGEEMEKHWVLTRLFANRALGMRDTAAPALMEKNLGEMLEHVREAQALLTEPRLAALLREVAERAPGYRVAFRDAIAADQEIDRLRAEVVAKVVTALNTTLESIGAAIQGEQKGIEKQAEEEVRSSLVLSLALGGLSLLLGIAAAQVIARSITGPVQGIRKVMTDLTDGHLSVTVPHTDGRDELGDMARAVAAFKEDAVTAVRAGIALDRVSSCIMTVGEDGTVTYCNAAALAMFKAAEGDLRRALPDFDAAGLIGRSLDAVDTEAPRLRNSLAGLTSPYKGMVKAGRRSFEITAGPVTGRHGEKLGLVVEWRDLTAELSIEAEIAGMVDSAVRGDFTQRIALDGKTGFFRLVSEGMNRLAGNISGVTEDLAAMLESLSQGDLSRRIDKPYEGVFLRLKDDFNGTVEKLSEIVRRINGAAESIAAASREIADGSLDLSERTEQQASSLEETAASMEELAATVRSNADNAQQVNSFANDARRAAEKGGQVAASAVEAMRGIERSSQKISDIIGVIDEIAFQTNLLALNAAVEAARAGDAGRGFAVVAQEVRNLAQRSAQASKEIKTLILDSGTQVKDGVELVRSAGSSLTDIVAGIARVADLVSEIARATAEQASGLDEVNTAVAQMDEMTQKNAALVEESTAAARSLEEQAGQLRQQMAFFSLNGGPGGQAGGASELARHVQLIENTKIDHVTFRENVLKAVQGRGDATADRLADHHGCRLGKWYDTVNDAAVRSSPVFAQIAEPHARFHEAGKRALRAHEQGDSAAAAQALADLERLSGTVLGLLDKLAADVRAKARGRAA</sequence>
<dbReference type="PROSITE" id="PS50111">
    <property type="entry name" value="CHEMOTAXIS_TRANSDUC_2"/>
    <property type="match status" value="1"/>
</dbReference>
<evidence type="ECO:0000256" key="5">
    <source>
        <dbReference type="SAM" id="Phobius"/>
    </source>
</evidence>
<dbReference type="CDD" id="cd11386">
    <property type="entry name" value="MCP_signal"/>
    <property type="match status" value="1"/>
</dbReference>
<evidence type="ECO:0000259" key="6">
    <source>
        <dbReference type="PROSITE" id="PS50111"/>
    </source>
</evidence>
<dbReference type="Proteomes" id="UP001227317">
    <property type="component" value="Unassembled WGS sequence"/>
</dbReference>
<keyword evidence="4" id="KW-0175">Coiled coil</keyword>
<dbReference type="InterPro" id="IPR051310">
    <property type="entry name" value="MCP_chemotaxis"/>
</dbReference>
<dbReference type="EMBL" id="JAUJFI010000178">
    <property type="protein sequence ID" value="MDQ2105892.1"/>
    <property type="molecule type" value="Genomic_DNA"/>
</dbReference>
<dbReference type="Pfam" id="PF00015">
    <property type="entry name" value="MCPsignal"/>
    <property type="match status" value="1"/>
</dbReference>
<dbReference type="Gene3D" id="1.10.287.950">
    <property type="entry name" value="Methyl-accepting chemotaxis protein"/>
    <property type="match status" value="1"/>
</dbReference>
<evidence type="ECO:0000256" key="3">
    <source>
        <dbReference type="PROSITE-ProRule" id="PRU00284"/>
    </source>
</evidence>
<proteinExistence type="inferred from homology"/>
<dbReference type="PRINTS" id="PR00260">
    <property type="entry name" value="CHEMTRNSDUCR"/>
</dbReference>
<dbReference type="SMART" id="SM01358">
    <property type="entry name" value="HBM"/>
    <property type="match status" value="1"/>
</dbReference>
<keyword evidence="1" id="KW-0488">Methylation</keyword>
<evidence type="ECO:0000313" key="8">
    <source>
        <dbReference type="EMBL" id="MDQ2105892.1"/>
    </source>
</evidence>
<dbReference type="SUPFAM" id="SSF158472">
    <property type="entry name" value="HAMP domain-like"/>
    <property type="match status" value="1"/>
</dbReference>
<dbReference type="Gene3D" id="6.10.340.10">
    <property type="match status" value="1"/>
</dbReference>
<dbReference type="Gene3D" id="1.20.120.30">
    <property type="entry name" value="Aspartate receptor, ligand-binding domain"/>
    <property type="match status" value="1"/>
</dbReference>
<dbReference type="InterPro" id="IPR025991">
    <property type="entry name" value="Chemoreceptor_zinc-bind_dom"/>
</dbReference>
<feature type="domain" description="HAMP" evidence="7">
    <location>
        <begin position="326"/>
        <end position="379"/>
    </location>
</feature>
<evidence type="ECO:0000256" key="1">
    <source>
        <dbReference type="ARBA" id="ARBA00022481"/>
    </source>
</evidence>
<dbReference type="Pfam" id="PF00672">
    <property type="entry name" value="HAMP"/>
    <property type="match status" value="1"/>
</dbReference>
<dbReference type="InterPro" id="IPR032255">
    <property type="entry name" value="HBM"/>
</dbReference>
<comment type="similarity">
    <text evidence="2">Belongs to the methyl-accepting chemotaxis (MCP) protein family.</text>
</comment>
<comment type="caution">
    <text evidence="8">The sequence shown here is derived from an EMBL/GenBank/DDBJ whole genome shotgun (WGS) entry which is preliminary data.</text>
</comment>
<organism evidence="8 9">
    <name type="scientific">Azospirillum isscasi</name>
    <dbReference type="NCBI Taxonomy" id="3053926"/>
    <lineage>
        <taxon>Bacteria</taxon>
        <taxon>Pseudomonadati</taxon>
        <taxon>Pseudomonadota</taxon>
        <taxon>Alphaproteobacteria</taxon>
        <taxon>Rhodospirillales</taxon>
        <taxon>Azospirillaceae</taxon>
        <taxon>Azospirillum</taxon>
    </lineage>
</organism>
<evidence type="ECO:0000259" key="7">
    <source>
        <dbReference type="PROSITE" id="PS50885"/>
    </source>
</evidence>
<evidence type="ECO:0000313" key="9">
    <source>
        <dbReference type="Proteomes" id="UP001227317"/>
    </source>
</evidence>
<keyword evidence="3" id="KW-0807">Transducer</keyword>
<dbReference type="Pfam" id="PF18947">
    <property type="entry name" value="HAMP_2"/>
    <property type="match status" value="1"/>
</dbReference>
<dbReference type="InterPro" id="IPR004089">
    <property type="entry name" value="MCPsignal_dom"/>
</dbReference>
<keyword evidence="9" id="KW-1185">Reference proteome</keyword>
<dbReference type="PANTHER" id="PTHR43531:SF14">
    <property type="entry name" value="METHYL-ACCEPTING CHEMOTAXIS PROTEIN I-RELATED"/>
    <property type="match status" value="1"/>
</dbReference>
<keyword evidence="5" id="KW-0812">Transmembrane</keyword>
<keyword evidence="5" id="KW-0472">Membrane</keyword>
<reference evidence="8 9" key="1">
    <citation type="submission" date="2023-06" db="EMBL/GenBank/DDBJ databases">
        <title>Azospirillum isscasensis sp.nov, a bacterium isolated from rhizosphere soil of rice.</title>
        <authorList>
            <person name="Wang H."/>
        </authorList>
    </citation>
    <scope>NUCLEOTIDE SEQUENCE [LARGE SCALE GENOMIC DNA]</scope>
    <source>
        <strain evidence="8 9">C340-1</strain>
    </source>
</reference>
<protein>
    <submittedName>
        <fullName evidence="8">Methyl-accepting chemotaxis protein</fullName>
    </submittedName>
</protein>
<evidence type="ECO:0000256" key="4">
    <source>
        <dbReference type="SAM" id="Coils"/>
    </source>
</evidence>
<feature type="domain" description="Methyl-accepting transducer" evidence="6">
    <location>
        <begin position="595"/>
        <end position="824"/>
    </location>
</feature>
<dbReference type="SUPFAM" id="SSF58104">
    <property type="entry name" value="Methyl-accepting chemotaxis protein (MCP) signaling domain"/>
    <property type="match status" value="1"/>
</dbReference>
<accession>A0ABU0WPX6</accession>
<keyword evidence="5" id="KW-1133">Transmembrane helix</keyword>
<gene>
    <name evidence="8" type="ORF">QSG27_24565</name>
</gene>
<dbReference type="CDD" id="cd06225">
    <property type="entry name" value="HAMP"/>
    <property type="match status" value="1"/>
</dbReference>
<dbReference type="SMART" id="SM00304">
    <property type="entry name" value="HAMP"/>
    <property type="match status" value="2"/>
</dbReference>